<feature type="region of interest" description="Disordered" evidence="1">
    <location>
        <begin position="434"/>
        <end position="478"/>
    </location>
</feature>
<gene>
    <name evidence="3" type="ORF">PHET_01759</name>
</gene>
<comment type="caution">
    <text evidence="3">The sequence shown here is derived from an EMBL/GenBank/DDBJ whole genome shotgun (WGS) entry which is preliminary data.</text>
</comment>
<evidence type="ECO:0000313" key="4">
    <source>
        <dbReference type="Proteomes" id="UP000748531"/>
    </source>
</evidence>
<feature type="region of interest" description="Disordered" evidence="1">
    <location>
        <begin position="553"/>
        <end position="584"/>
    </location>
</feature>
<feature type="compositionally biased region" description="Low complexity" evidence="1">
    <location>
        <begin position="441"/>
        <end position="459"/>
    </location>
</feature>
<feature type="domain" description="Apple" evidence="2">
    <location>
        <begin position="195"/>
        <end position="278"/>
    </location>
</feature>
<evidence type="ECO:0000313" key="3">
    <source>
        <dbReference type="EMBL" id="KAF5404862.1"/>
    </source>
</evidence>
<keyword evidence="4" id="KW-1185">Reference proteome</keyword>
<evidence type="ECO:0000256" key="1">
    <source>
        <dbReference type="SAM" id="MobiDB-lite"/>
    </source>
</evidence>
<dbReference type="OrthoDB" id="6240164at2759"/>
<dbReference type="SMART" id="SM00473">
    <property type="entry name" value="PAN_AP"/>
    <property type="match status" value="1"/>
</dbReference>
<dbReference type="AlphaFoldDB" id="A0A8J4TLX5"/>
<reference evidence="3" key="1">
    <citation type="submission" date="2019-05" db="EMBL/GenBank/DDBJ databases">
        <title>Annotation for the trematode Paragonimus heterotremus.</title>
        <authorList>
            <person name="Choi Y.-J."/>
        </authorList>
    </citation>
    <scope>NUCLEOTIDE SEQUENCE</scope>
    <source>
        <strain evidence="3">LC</strain>
    </source>
</reference>
<dbReference type="EMBL" id="LUCH01000552">
    <property type="protein sequence ID" value="KAF5404862.1"/>
    <property type="molecule type" value="Genomic_DNA"/>
</dbReference>
<evidence type="ECO:0000259" key="2">
    <source>
        <dbReference type="SMART" id="SM00473"/>
    </source>
</evidence>
<protein>
    <recommendedName>
        <fullName evidence="2">Apple domain-containing protein</fullName>
    </recommendedName>
</protein>
<sequence length="626" mass="71282">MQLYYFQFQWELIKLFIGIIILQRTLAEELFSPTIYDSDVYASSIASGSKPSFAVDADFNEPLPTCFQTDPRTPDVEGLHWILIDFGLLTRNIREIRLAAEISGKPTTYFKDVESFIIGSLDVSREEVSRTDVVSKNTLQWDSPSFQYCSKTTASEENRPTITLRCTQPLDGRWMAIRSSYSLNVCFISIYVERAFDNCYQVLPQTQSIDYTGVVFRYMRHVSQNECREACLKAPMCEAMHFQKDRFSGTCQMIHSFGKFDDSQGNKNGGGKLLCEDKRCFIDVNRCHEGLLKHLKRISNTPSDAQSDFGVFHQTEEWELIEDKRSTIKPVNQSTTYLVSVSFEGKLLCSDWDCGLVYVYSVDNKGSETICTFVNTEQLTVLEKRILFCDMQSSPVDSRLIRLKWKPPQLEESFDQLSPSLKFAIVRGYARVSKERPTTSPPLTTETTSSKTTASVSISDNPSAKPPSGEPEFDENSEEQPIVLVPGYKEYVVFQNEVKRNQESSEETTGVQTSSPVLYTSTTPTIVQNEIDDKDNQKSFDFTELAREQKMPAQNYPVNDEQAQNSKTSRHHETRHEVKKATSQRAASAIHFDVQRGSFQNGANKMHNFLVIIFLLGNFILRVLHL</sequence>
<accession>A0A8J4TLX5</accession>
<dbReference type="Gene3D" id="2.60.120.260">
    <property type="entry name" value="Galactose-binding domain-like"/>
    <property type="match status" value="1"/>
</dbReference>
<dbReference type="InterPro" id="IPR003609">
    <property type="entry name" value="Pan_app"/>
</dbReference>
<name>A0A8J4TLX5_9TREM</name>
<proteinExistence type="predicted"/>
<dbReference type="Proteomes" id="UP000748531">
    <property type="component" value="Unassembled WGS sequence"/>
</dbReference>
<organism evidence="3 4">
    <name type="scientific">Paragonimus heterotremus</name>
    <dbReference type="NCBI Taxonomy" id="100268"/>
    <lineage>
        <taxon>Eukaryota</taxon>
        <taxon>Metazoa</taxon>
        <taxon>Spiralia</taxon>
        <taxon>Lophotrochozoa</taxon>
        <taxon>Platyhelminthes</taxon>
        <taxon>Trematoda</taxon>
        <taxon>Digenea</taxon>
        <taxon>Plagiorchiida</taxon>
        <taxon>Troglotremata</taxon>
        <taxon>Troglotrematidae</taxon>
        <taxon>Paragonimus</taxon>
    </lineage>
</organism>